<evidence type="ECO:0000313" key="1">
    <source>
        <dbReference type="EMBL" id="WHF37489.1"/>
    </source>
</evidence>
<protein>
    <submittedName>
        <fullName evidence="1">Uncharacterized protein</fullName>
    </submittedName>
</protein>
<organism evidence="1 2">
    <name type="scientific">Aeromonas salmonicida</name>
    <dbReference type="NCBI Taxonomy" id="645"/>
    <lineage>
        <taxon>Bacteria</taxon>
        <taxon>Pseudomonadati</taxon>
        <taxon>Pseudomonadota</taxon>
        <taxon>Gammaproteobacteria</taxon>
        <taxon>Aeromonadales</taxon>
        <taxon>Aeromonadaceae</taxon>
        <taxon>Aeromonas</taxon>
    </lineage>
</organism>
<proteinExistence type="predicted"/>
<dbReference type="EMBL" id="CP124841">
    <property type="protein sequence ID" value="WHF37489.1"/>
    <property type="molecule type" value="Genomic_DNA"/>
</dbReference>
<reference evidence="1" key="1">
    <citation type="submission" date="2023-05" db="EMBL/GenBank/DDBJ databases">
        <title>Aeromonas salmonicida 57, complete genome.</title>
        <authorList>
            <person name="Shao L."/>
        </authorList>
    </citation>
    <scope>NUCLEOTIDE SEQUENCE</scope>
    <source>
        <strain evidence="1">57</strain>
    </source>
</reference>
<sequence length="60" mass="6536">MTYRNNNSAQAQNATLTAQALRIDVTPGFAEAILEGSMRFTLGGAVYVDRQRPALSQPRP</sequence>
<dbReference type="Proteomes" id="UP001239426">
    <property type="component" value="Chromosome"/>
</dbReference>
<dbReference type="RefSeq" id="WP_282684211.1">
    <property type="nucleotide sequence ID" value="NZ_CP124841.1"/>
</dbReference>
<name>A0AAX3VVH8_AERSA</name>
<dbReference type="AlphaFoldDB" id="A0AAX3VVH8"/>
<evidence type="ECO:0000313" key="2">
    <source>
        <dbReference type="Proteomes" id="UP001239426"/>
    </source>
</evidence>
<gene>
    <name evidence="1" type="ORF">QLQ87_03750</name>
</gene>
<accession>A0AAX3VVH8</accession>